<keyword evidence="6" id="KW-0915">Sodium</keyword>
<keyword evidence="5 10" id="KW-1133">Transmembrane helix</keyword>
<dbReference type="GO" id="GO:0015385">
    <property type="term" value="F:sodium:proton antiporter activity"/>
    <property type="evidence" value="ECO:0007669"/>
    <property type="project" value="InterPro"/>
</dbReference>
<dbReference type="GO" id="GO:0005886">
    <property type="term" value="C:plasma membrane"/>
    <property type="evidence" value="ECO:0007669"/>
    <property type="project" value="UniProtKB-SubCell"/>
</dbReference>
<proteinExistence type="predicted"/>
<name>A0AAD1ABY3_9MICO</name>
<evidence type="ECO:0000256" key="3">
    <source>
        <dbReference type="ARBA" id="ARBA00022475"/>
    </source>
</evidence>
<feature type="transmembrane region" description="Helical" evidence="10">
    <location>
        <begin position="188"/>
        <end position="210"/>
    </location>
</feature>
<dbReference type="PANTHER" id="PTHR10110:SF86">
    <property type="entry name" value="SODIUM_HYDROGEN EXCHANGER 7"/>
    <property type="match status" value="1"/>
</dbReference>
<comment type="subcellular location">
    <subcellularLocation>
        <location evidence="1">Cell membrane</location>
        <topology evidence="1">Multi-pass membrane protein</topology>
    </subcellularLocation>
</comment>
<feature type="transmembrane region" description="Helical" evidence="10">
    <location>
        <begin position="427"/>
        <end position="450"/>
    </location>
</feature>
<dbReference type="Gene3D" id="6.10.140.1330">
    <property type="match status" value="1"/>
</dbReference>
<evidence type="ECO:0000256" key="6">
    <source>
        <dbReference type="ARBA" id="ARBA00023053"/>
    </source>
</evidence>
<feature type="transmembrane region" description="Helical" evidence="10">
    <location>
        <begin position="20"/>
        <end position="42"/>
    </location>
</feature>
<dbReference type="KEGG" id="ria:C7V51_05135"/>
<dbReference type="GO" id="GO:0098719">
    <property type="term" value="P:sodium ion import across plasma membrane"/>
    <property type="evidence" value="ECO:0007669"/>
    <property type="project" value="TreeGrafter"/>
</dbReference>
<dbReference type="Proteomes" id="UP000283946">
    <property type="component" value="Chromosome"/>
</dbReference>
<feature type="transmembrane region" description="Helical" evidence="10">
    <location>
        <begin position="54"/>
        <end position="71"/>
    </location>
</feature>
<dbReference type="Pfam" id="PF00999">
    <property type="entry name" value="Na_H_Exchanger"/>
    <property type="match status" value="1"/>
</dbReference>
<evidence type="ECO:0000256" key="10">
    <source>
        <dbReference type="SAM" id="Phobius"/>
    </source>
</evidence>
<dbReference type="EMBL" id="CP028130">
    <property type="protein sequence ID" value="AZZ55339.1"/>
    <property type="molecule type" value="Genomic_DNA"/>
</dbReference>
<evidence type="ECO:0000259" key="11">
    <source>
        <dbReference type="Pfam" id="PF00999"/>
    </source>
</evidence>
<evidence type="ECO:0000313" key="13">
    <source>
        <dbReference type="Proteomes" id="UP000283946"/>
    </source>
</evidence>
<keyword evidence="9" id="KW-0739">Sodium transport</keyword>
<dbReference type="RefSeq" id="WP_104264657.1">
    <property type="nucleotide sequence ID" value="NZ_CP028130.1"/>
</dbReference>
<evidence type="ECO:0000256" key="2">
    <source>
        <dbReference type="ARBA" id="ARBA00022448"/>
    </source>
</evidence>
<protein>
    <submittedName>
        <fullName evidence="12">Sodium:proton antiporter</fullName>
    </submittedName>
</protein>
<keyword evidence="7" id="KW-0406">Ion transport</keyword>
<dbReference type="GO" id="GO:0015386">
    <property type="term" value="F:potassium:proton antiporter activity"/>
    <property type="evidence" value="ECO:0007669"/>
    <property type="project" value="TreeGrafter"/>
</dbReference>
<dbReference type="InterPro" id="IPR018422">
    <property type="entry name" value="Cation/H_exchanger_CPA1"/>
</dbReference>
<keyword evidence="2" id="KW-0813">Transport</keyword>
<evidence type="ECO:0000256" key="1">
    <source>
        <dbReference type="ARBA" id="ARBA00004651"/>
    </source>
</evidence>
<reference evidence="12 13" key="1">
    <citation type="submission" date="2018-03" db="EMBL/GenBank/DDBJ databases">
        <title>Bacteriophage NCPPB3778 and a type I-E CRISPR drive the evolution of the US Biological Select Agent, Rathayibacter toxicus.</title>
        <authorList>
            <person name="Davis E.W.II."/>
            <person name="Tabima J.F."/>
            <person name="Weisberg A.J."/>
            <person name="Dantas Lopes L."/>
            <person name="Wiseman M.S."/>
            <person name="Wiseman M.S."/>
            <person name="Pupko T."/>
            <person name="Belcher M.S."/>
            <person name="Sechler A.J."/>
            <person name="Tancos M.A."/>
            <person name="Schroeder B.K."/>
            <person name="Murray T.D."/>
            <person name="Luster D.G."/>
            <person name="Schneider W.L."/>
            <person name="Rogers E."/>
            <person name="Andreote F.D."/>
            <person name="Grunwald N.J."/>
            <person name="Putnam M.L."/>
            <person name="Chang J.H."/>
        </authorList>
    </citation>
    <scope>NUCLEOTIDE SEQUENCE [LARGE SCALE GENOMIC DNA]</scope>
    <source>
        <strain evidence="12 13">NCCPB 2253</strain>
    </source>
</reference>
<evidence type="ECO:0000256" key="7">
    <source>
        <dbReference type="ARBA" id="ARBA00023065"/>
    </source>
</evidence>
<evidence type="ECO:0000313" key="12">
    <source>
        <dbReference type="EMBL" id="AZZ55339.1"/>
    </source>
</evidence>
<dbReference type="GO" id="GO:0051453">
    <property type="term" value="P:regulation of intracellular pH"/>
    <property type="evidence" value="ECO:0007669"/>
    <property type="project" value="TreeGrafter"/>
</dbReference>
<evidence type="ECO:0000256" key="5">
    <source>
        <dbReference type="ARBA" id="ARBA00022989"/>
    </source>
</evidence>
<sequence>MDYALLGVVGIITVVTVARFSYRLGIAAPLVLVVVGIGASYVPGVPDIEVEPELILAGVLPPLLYSAAIQVPLTDFRRNVRSIFGLSVLLVVVTALAVGGFLYAVFPDLSLPAAIALGAVVSPTDAVAATSIGKKLGLPPRLVTVLEGESLVNDASALVLLRAATAAAAVVGTSVTSDAIDAGEVSVLFAYSVVMAIALGLLIGVFTVFVRSKLRDPVLDTAVSFAVPFLAYIPAEELGASGVLAVVVTGIYTGHNSARFLSPQSRISERVNWRTAQFLLENGVFLLMGAEIKAIVSEVGPGEFGAGRAVLLGLVTVVILIVLRTLFIWPLLLWLRNSGRRAERINRRLAVGLMRLRNSASSDERLRRRQVRAERLYQRRETDLAATTSEAFGWRGGVILSWSGMRGVVTLAAAQSLPQDTPYRSQLILIAFTVAVVTLLVQGATLPALIRLTGIQGTDGEADRRELATLLDEVAATGIQALPEAVAELPDGEVGERVIERVRRDTLTRSQVAWELVERDDDAPLGPHAQYLRLRIAVLLAEREALLEARGRGVYSSRTLRRAQRMLDAEETRLEMDEPSH</sequence>
<keyword evidence="3" id="KW-1003">Cell membrane</keyword>
<evidence type="ECO:0000256" key="4">
    <source>
        <dbReference type="ARBA" id="ARBA00022692"/>
    </source>
</evidence>
<feature type="transmembrane region" description="Helical" evidence="10">
    <location>
        <begin position="83"/>
        <end position="105"/>
    </location>
</feature>
<gene>
    <name evidence="12" type="ORF">C7V51_05135</name>
</gene>
<keyword evidence="8 10" id="KW-0472">Membrane</keyword>
<evidence type="ECO:0000256" key="9">
    <source>
        <dbReference type="ARBA" id="ARBA00023201"/>
    </source>
</evidence>
<dbReference type="AlphaFoldDB" id="A0AAD1ABY3"/>
<feature type="transmembrane region" description="Helical" evidence="10">
    <location>
        <begin position="239"/>
        <end position="258"/>
    </location>
</feature>
<feature type="domain" description="Cation/H+ exchanger transmembrane" evidence="11">
    <location>
        <begin position="14"/>
        <end position="450"/>
    </location>
</feature>
<keyword evidence="4 10" id="KW-0812">Transmembrane</keyword>
<organism evidence="12 13">
    <name type="scientific">Rathayibacter iranicus</name>
    <dbReference type="NCBI Taxonomy" id="59737"/>
    <lineage>
        <taxon>Bacteria</taxon>
        <taxon>Bacillati</taxon>
        <taxon>Actinomycetota</taxon>
        <taxon>Actinomycetes</taxon>
        <taxon>Micrococcales</taxon>
        <taxon>Microbacteriaceae</taxon>
        <taxon>Rathayibacter</taxon>
    </lineage>
</organism>
<feature type="transmembrane region" description="Helical" evidence="10">
    <location>
        <begin position="309"/>
        <end position="335"/>
    </location>
</feature>
<evidence type="ECO:0000256" key="8">
    <source>
        <dbReference type="ARBA" id="ARBA00023136"/>
    </source>
</evidence>
<accession>A0AAD1ABY3</accession>
<dbReference type="InterPro" id="IPR006153">
    <property type="entry name" value="Cation/H_exchanger_TM"/>
</dbReference>
<dbReference type="PANTHER" id="PTHR10110">
    <property type="entry name" value="SODIUM/HYDROGEN EXCHANGER"/>
    <property type="match status" value="1"/>
</dbReference>